<organism evidence="3 4">
    <name type="scientific">Benzoatithermus flavus</name>
    <dbReference type="NCBI Taxonomy" id="3108223"/>
    <lineage>
        <taxon>Bacteria</taxon>
        <taxon>Pseudomonadati</taxon>
        <taxon>Pseudomonadota</taxon>
        <taxon>Alphaproteobacteria</taxon>
        <taxon>Geminicoccales</taxon>
        <taxon>Geminicoccaceae</taxon>
        <taxon>Benzoatithermus</taxon>
    </lineage>
</organism>
<comment type="caution">
    <text evidence="3">The sequence shown here is derived from an EMBL/GenBank/DDBJ whole genome shotgun (WGS) entry which is preliminary data.</text>
</comment>
<dbReference type="InterPro" id="IPR036165">
    <property type="entry name" value="YefM-like_sf"/>
</dbReference>
<sequence>MRRVNVYEAKTTLSALLQAVEQGEEVVITNRNVPVARLVPYERPRERPMFGSARAAMERAGLTDADVAAALAPMGEEELAGWGLA</sequence>
<dbReference type="SUPFAM" id="SSF143120">
    <property type="entry name" value="YefM-like"/>
    <property type="match status" value="1"/>
</dbReference>
<keyword evidence="4" id="KW-1185">Reference proteome</keyword>
<dbReference type="PANTHER" id="PTHR35377:SF8">
    <property type="entry name" value="ANTITOXIN VAPB22"/>
    <property type="match status" value="1"/>
</dbReference>
<dbReference type="PANTHER" id="PTHR35377">
    <property type="entry name" value="ANTITOXIN VAPB49-RELATED-RELATED"/>
    <property type="match status" value="1"/>
</dbReference>
<dbReference type="Pfam" id="PF02604">
    <property type="entry name" value="PhdYeFM_antitox"/>
    <property type="match status" value="1"/>
</dbReference>
<dbReference type="InterPro" id="IPR006442">
    <property type="entry name" value="Antitoxin_Phd/YefM"/>
</dbReference>
<evidence type="ECO:0000313" key="3">
    <source>
        <dbReference type="EMBL" id="MEK0085773.1"/>
    </source>
</evidence>
<comment type="similarity">
    <text evidence="1 2">Belongs to the phD/YefM antitoxin family.</text>
</comment>
<comment type="function">
    <text evidence="2">Antitoxin component of a type II toxin-antitoxin (TA) system.</text>
</comment>
<dbReference type="EMBL" id="JBBLZC010000034">
    <property type="protein sequence ID" value="MEK0085773.1"/>
    <property type="molecule type" value="Genomic_DNA"/>
</dbReference>
<reference evidence="3 4" key="1">
    <citation type="submission" date="2024-01" db="EMBL/GenBank/DDBJ databases">
        <title>Multi-omics insights into the function and evolution of sodium benzoate biodegradation pathways in Benzoatithermus flavus gen. nov., sp. nov. from hot spring.</title>
        <authorList>
            <person name="Hu C.-J."/>
            <person name="Li W.-J."/>
        </authorList>
    </citation>
    <scope>NUCLEOTIDE SEQUENCE [LARGE SCALE GENOMIC DNA]</scope>
    <source>
        <strain evidence="3 4">SYSU G07066</strain>
    </source>
</reference>
<dbReference type="InterPro" id="IPR051416">
    <property type="entry name" value="phD-YefM_TA_antitoxins"/>
</dbReference>
<evidence type="ECO:0000256" key="2">
    <source>
        <dbReference type="RuleBase" id="RU362080"/>
    </source>
</evidence>
<name>A0ABU8XZ97_9PROT</name>
<protein>
    <recommendedName>
        <fullName evidence="2">Antitoxin</fullName>
    </recommendedName>
</protein>
<dbReference type="RefSeq" id="WP_418161623.1">
    <property type="nucleotide sequence ID" value="NZ_JBBLZC010000034.1"/>
</dbReference>
<dbReference type="Proteomes" id="UP001375743">
    <property type="component" value="Unassembled WGS sequence"/>
</dbReference>
<dbReference type="Gene3D" id="3.40.1620.10">
    <property type="entry name" value="YefM-like domain"/>
    <property type="match status" value="1"/>
</dbReference>
<evidence type="ECO:0000313" key="4">
    <source>
        <dbReference type="Proteomes" id="UP001375743"/>
    </source>
</evidence>
<gene>
    <name evidence="3" type="ORF">U1T56_21680</name>
</gene>
<accession>A0ABU8XZ97</accession>
<proteinExistence type="inferred from homology"/>
<dbReference type="NCBIfam" id="TIGR01552">
    <property type="entry name" value="phd_fam"/>
    <property type="match status" value="1"/>
</dbReference>
<evidence type="ECO:0000256" key="1">
    <source>
        <dbReference type="ARBA" id="ARBA00009981"/>
    </source>
</evidence>